<evidence type="ECO:0000313" key="2">
    <source>
        <dbReference type="WBParaSite" id="SMUV_0000149401-mRNA-1"/>
    </source>
</evidence>
<dbReference type="WBParaSite" id="SMUV_0000149401-mRNA-1">
    <property type="protein sequence ID" value="SMUV_0000149401-mRNA-1"/>
    <property type="gene ID" value="SMUV_0000149401"/>
</dbReference>
<proteinExistence type="predicted"/>
<dbReference type="AlphaFoldDB" id="A0A0N5ABG8"/>
<name>A0A0N5ABG8_9BILA</name>
<dbReference type="Proteomes" id="UP000046393">
    <property type="component" value="Unplaced"/>
</dbReference>
<accession>A0A0N5ABG8</accession>
<reference evidence="2" key="1">
    <citation type="submission" date="2017-02" db="UniProtKB">
        <authorList>
            <consortium name="WormBaseParasite"/>
        </authorList>
    </citation>
    <scope>IDENTIFICATION</scope>
</reference>
<sequence length="88" mass="10331">MESEWSSNFVFPLQSMLSNTKNESAVYIRATEICKYVASKYFRSNQMLLECLQDCEESKERSLLTLGLEPWREICANLPGKQIRYHFV</sequence>
<dbReference type="STRING" id="451379.A0A0N5ABG8"/>
<protein>
    <submittedName>
        <fullName evidence="2">Uncharacterized protein</fullName>
    </submittedName>
</protein>
<organism evidence="1 2">
    <name type="scientific">Syphacia muris</name>
    <dbReference type="NCBI Taxonomy" id="451379"/>
    <lineage>
        <taxon>Eukaryota</taxon>
        <taxon>Metazoa</taxon>
        <taxon>Ecdysozoa</taxon>
        <taxon>Nematoda</taxon>
        <taxon>Chromadorea</taxon>
        <taxon>Rhabditida</taxon>
        <taxon>Spirurina</taxon>
        <taxon>Oxyuridomorpha</taxon>
        <taxon>Oxyuroidea</taxon>
        <taxon>Oxyuridae</taxon>
        <taxon>Syphacia</taxon>
    </lineage>
</organism>
<keyword evidence="1" id="KW-1185">Reference proteome</keyword>
<evidence type="ECO:0000313" key="1">
    <source>
        <dbReference type="Proteomes" id="UP000046393"/>
    </source>
</evidence>